<keyword evidence="1" id="KW-1133">Transmembrane helix</keyword>
<dbReference type="AlphaFoldDB" id="A0A8J3RNM3"/>
<evidence type="ECO:0000313" key="2">
    <source>
        <dbReference type="EMBL" id="GIH78982.1"/>
    </source>
</evidence>
<sequence>MSEMTHLERFRAEVPRPGLADLRDQERRLLTAIAGTGPDAAGTGPSGPVRRRGAMPRLVAGLAVTTVLAVAAVIGFTLVQERAGTATSYANAAIDIELRGDEYVATIKDPFADHALYSEGFKALGLDVGLQLVPASPTRVGDIVRYGSSGTNGDDKLGGGLSPEGCAPGSPGCALTVTVSKGFSGKGTVYLGRPARPGERYGAHAMAEAKGEMLEGYDPVERTVGEVAAEARKRGLTVVYQIITPDEGGDGFSVSPDEQSARVGDHWVVWAAESESAGTVRLLVSEKRVAKNPVYGDSRPNAPSD</sequence>
<evidence type="ECO:0000313" key="3">
    <source>
        <dbReference type="Proteomes" id="UP000616724"/>
    </source>
</evidence>
<dbReference type="RefSeq" id="WP_203893464.1">
    <property type="nucleotide sequence ID" value="NZ_BOOH01000045.1"/>
</dbReference>
<keyword evidence="3" id="KW-1185">Reference proteome</keyword>
<protein>
    <submittedName>
        <fullName evidence="2">Uncharacterized protein</fullName>
    </submittedName>
</protein>
<reference evidence="2 3" key="1">
    <citation type="submission" date="2021-01" db="EMBL/GenBank/DDBJ databases">
        <title>Whole genome shotgun sequence of Planobispora longispora NBRC 13918.</title>
        <authorList>
            <person name="Komaki H."/>
            <person name="Tamura T."/>
        </authorList>
    </citation>
    <scope>NUCLEOTIDE SEQUENCE [LARGE SCALE GENOMIC DNA]</scope>
    <source>
        <strain evidence="2 3">NBRC 13918</strain>
    </source>
</reference>
<dbReference type="EMBL" id="BOOH01000045">
    <property type="protein sequence ID" value="GIH78982.1"/>
    <property type="molecule type" value="Genomic_DNA"/>
</dbReference>
<evidence type="ECO:0000256" key="1">
    <source>
        <dbReference type="SAM" id="Phobius"/>
    </source>
</evidence>
<keyword evidence="1" id="KW-0812">Transmembrane</keyword>
<dbReference type="Proteomes" id="UP000616724">
    <property type="component" value="Unassembled WGS sequence"/>
</dbReference>
<accession>A0A8J3RNM3</accession>
<feature type="transmembrane region" description="Helical" evidence="1">
    <location>
        <begin position="58"/>
        <end position="79"/>
    </location>
</feature>
<comment type="caution">
    <text evidence="2">The sequence shown here is derived from an EMBL/GenBank/DDBJ whole genome shotgun (WGS) entry which is preliminary data.</text>
</comment>
<gene>
    <name evidence="2" type="ORF">Plo01_54110</name>
</gene>
<keyword evidence="1" id="KW-0472">Membrane</keyword>
<organism evidence="2 3">
    <name type="scientific">Planobispora longispora</name>
    <dbReference type="NCBI Taxonomy" id="28887"/>
    <lineage>
        <taxon>Bacteria</taxon>
        <taxon>Bacillati</taxon>
        <taxon>Actinomycetota</taxon>
        <taxon>Actinomycetes</taxon>
        <taxon>Streptosporangiales</taxon>
        <taxon>Streptosporangiaceae</taxon>
        <taxon>Planobispora</taxon>
    </lineage>
</organism>
<name>A0A8J3RNM3_9ACTN</name>
<proteinExistence type="predicted"/>